<sequence length="382" mass="42459">MDVEEKTIGANAEVEVLPMDTEDDFDSGLWEISTLEPDIKDEVKQFSSAFQQTIEHYEDVEGEGPWKVPQRIRQSVFEAWSDRRTGRYPISYDLATGYVHIYGDPSRVHQFMAGRLMTIILSSLRRKFVDVMAKYFGDINDVVDIFESVISTGASPLHSIIHPGAGHHKMMKEPDGSITISHTLSLHRPTQNTAQVPEAETSSVFASDSASLPGIIIEVAYRNESLPALLEEVEVWSRSATKHKADLVVAIAIRPNIHDLSDPFAVLVASRDDGPPIAVPFGSGSPVVLASTFKHPGAYDVSPFTADVLPGFLDSHCFTRSQISELSPVLPLGQIFKHLDFERIERAFNVDISSDDRRSLIEFSDRLDLGPLRFALLSLVYH</sequence>
<dbReference type="Proteomes" id="UP000218334">
    <property type="component" value="Unassembled WGS sequence"/>
</dbReference>
<gene>
    <name evidence="1" type="ORF">ARMSODRAFT_1078004</name>
</gene>
<dbReference type="AlphaFoldDB" id="A0A2H3C999"/>
<name>A0A2H3C999_9AGAR</name>
<reference evidence="2" key="1">
    <citation type="journal article" date="2017" name="Nat. Ecol. Evol.">
        <title>Genome expansion and lineage-specific genetic innovations in the forest pathogenic fungi Armillaria.</title>
        <authorList>
            <person name="Sipos G."/>
            <person name="Prasanna A.N."/>
            <person name="Walter M.C."/>
            <person name="O'Connor E."/>
            <person name="Balint B."/>
            <person name="Krizsan K."/>
            <person name="Kiss B."/>
            <person name="Hess J."/>
            <person name="Varga T."/>
            <person name="Slot J."/>
            <person name="Riley R."/>
            <person name="Boka B."/>
            <person name="Rigling D."/>
            <person name="Barry K."/>
            <person name="Lee J."/>
            <person name="Mihaltcheva S."/>
            <person name="LaButti K."/>
            <person name="Lipzen A."/>
            <person name="Waldron R."/>
            <person name="Moloney N.M."/>
            <person name="Sperisen C."/>
            <person name="Kredics L."/>
            <person name="Vagvoelgyi C."/>
            <person name="Patrignani A."/>
            <person name="Fitzpatrick D."/>
            <person name="Nagy I."/>
            <person name="Doyle S."/>
            <person name="Anderson J.B."/>
            <person name="Grigoriev I.V."/>
            <person name="Gueldener U."/>
            <person name="Muensterkoetter M."/>
            <person name="Nagy L.G."/>
        </authorList>
    </citation>
    <scope>NUCLEOTIDE SEQUENCE [LARGE SCALE GENOMIC DNA]</scope>
    <source>
        <strain evidence="2">28-4</strain>
    </source>
</reference>
<dbReference type="EMBL" id="KZ293415">
    <property type="protein sequence ID" value="PBK78450.1"/>
    <property type="molecule type" value="Genomic_DNA"/>
</dbReference>
<evidence type="ECO:0000313" key="1">
    <source>
        <dbReference type="EMBL" id="PBK78450.1"/>
    </source>
</evidence>
<accession>A0A2H3C999</accession>
<proteinExistence type="predicted"/>
<keyword evidence="2" id="KW-1185">Reference proteome</keyword>
<evidence type="ECO:0000313" key="2">
    <source>
        <dbReference type="Proteomes" id="UP000218334"/>
    </source>
</evidence>
<protein>
    <submittedName>
        <fullName evidence="1">Uncharacterized protein</fullName>
    </submittedName>
</protein>
<organism evidence="1 2">
    <name type="scientific">Armillaria solidipes</name>
    <dbReference type="NCBI Taxonomy" id="1076256"/>
    <lineage>
        <taxon>Eukaryota</taxon>
        <taxon>Fungi</taxon>
        <taxon>Dikarya</taxon>
        <taxon>Basidiomycota</taxon>
        <taxon>Agaricomycotina</taxon>
        <taxon>Agaricomycetes</taxon>
        <taxon>Agaricomycetidae</taxon>
        <taxon>Agaricales</taxon>
        <taxon>Marasmiineae</taxon>
        <taxon>Physalacriaceae</taxon>
        <taxon>Armillaria</taxon>
    </lineage>
</organism>